<evidence type="ECO:0000313" key="2">
    <source>
        <dbReference type="Proteomes" id="UP001652662"/>
    </source>
</evidence>
<feature type="compositionally biased region" description="Low complexity" evidence="1">
    <location>
        <begin position="100"/>
        <end position="118"/>
    </location>
</feature>
<reference evidence="2" key="1">
    <citation type="submission" date="2025-05" db="UniProtKB">
        <authorList>
            <consortium name="RefSeq"/>
        </authorList>
    </citation>
    <scope>NUCLEOTIDE SEQUENCE [LARGE SCALE GENOMIC DNA]</scope>
</reference>
<keyword evidence="2" id="KW-1185">Reference proteome</keyword>
<evidence type="ECO:0000313" key="3">
    <source>
        <dbReference type="RefSeq" id="XP_008519607.1"/>
    </source>
</evidence>
<dbReference type="GeneID" id="103551773"/>
<proteinExistence type="predicted"/>
<organism evidence="2 3">
    <name type="scientific">Equus przewalskii</name>
    <name type="common">Przewalski's horse</name>
    <name type="synonym">Equus caballus przewalskii</name>
    <dbReference type="NCBI Taxonomy" id="9798"/>
    <lineage>
        <taxon>Eukaryota</taxon>
        <taxon>Metazoa</taxon>
        <taxon>Chordata</taxon>
        <taxon>Craniata</taxon>
        <taxon>Vertebrata</taxon>
        <taxon>Euteleostomi</taxon>
        <taxon>Mammalia</taxon>
        <taxon>Eutheria</taxon>
        <taxon>Laurasiatheria</taxon>
        <taxon>Perissodactyla</taxon>
        <taxon>Equidae</taxon>
        <taxon>Equus</taxon>
    </lineage>
</organism>
<name>A0ABM2EXB0_EQUPR</name>
<evidence type="ECO:0000256" key="1">
    <source>
        <dbReference type="SAM" id="MobiDB-lite"/>
    </source>
</evidence>
<dbReference type="RefSeq" id="XP_008519607.1">
    <property type="nucleotide sequence ID" value="XM_008521385.2"/>
</dbReference>
<protein>
    <submittedName>
        <fullName evidence="3">Uncharacterized protein</fullName>
    </submittedName>
</protein>
<feature type="region of interest" description="Disordered" evidence="1">
    <location>
        <begin position="100"/>
        <end position="126"/>
    </location>
</feature>
<gene>
    <name evidence="3" type="primary">LOC103551773</name>
</gene>
<reference evidence="3" key="2">
    <citation type="submission" date="2025-08" db="UniProtKB">
        <authorList>
            <consortium name="RefSeq"/>
        </authorList>
    </citation>
    <scope>IDENTIFICATION</scope>
    <source>
        <tissue evidence="3">Blood</tissue>
    </source>
</reference>
<sequence>MSDILSLKIPSQKKDCLLLSYHFSVGKIRFKLPALFCPLIPPQQQFPEAMTCPCSWRPSRRHPRGLLGPMLPGEEGRNCKLEETLGETTRYGQLLTAGSSLSLQPLPSGSSSRPSLSQRRLDPPPS</sequence>
<dbReference type="Proteomes" id="UP001652662">
    <property type="component" value="Chromosome 1"/>
</dbReference>
<accession>A0ABM2EXB0</accession>